<keyword evidence="3" id="KW-1003">Cell membrane</keyword>
<dbReference type="Gene3D" id="2.30.30.60">
    <property type="match status" value="1"/>
</dbReference>
<evidence type="ECO:0000256" key="8">
    <source>
        <dbReference type="SAM" id="Phobius"/>
    </source>
</evidence>
<comment type="similarity">
    <text evidence="2">Belongs to the MscS (TC 1.A.23) family.</text>
</comment>
<dbReference type="EMBL" id="FOVL01000006">
    <property type="protein sequence ID" value="SFN48467.1"/>
    <property type="molecule type" value="Genomic_DNA"/>
</dbReference>
<dbReference type="RefSeq" id="WP_093407303.1">
    <property type="nucleotide sequence ID" value="NZ_FOVL01000006.1"/>
</dbReference>
<dbReference type="InterPro" id="IPR023408">
    <property type="entry name" value="MscS_beta-dom_sf"/>
</dbReference>
<dbReference type="AlphaFoldDB" id="A0A1I4ZE40"/>
<evidence type="ECO:0000256" key="2">
    <source>
        <dbReference type="ARBA" id="ARBA00008017"/>
    </source>
</evidence>
<feature type="signal peptide" evidence="9">
    <location>
        <begin position="1"/>
        <end position="30"/>
    </location>
</feature>
<feature type="compositionally biased region" description="Basic and acidic residues" evidence="7">
    <location>
        <begin position="37"/>
        <end position="52"/>
    </location>
</feature>
<keyword evidence="6 8" id="KW-0472">Membrane</keyword>
<dbReference type="SUPFAM" id="SSF82689">
    <property type="entry name" value="Mechanosensitive channel protein MscS (YggB), C-terminal domain"/>
    <property type="match status" value="1"/>
</dbReference>
<dbReference type="PANTHER" id="PTHR43634">
    <property type="entry name" value="OW CONDUCTANCE MECHANOSENSITIVE CHANNEL"/>
    <property type="match status" value="1"/>
</dbReference>
<dbReference type="GO" id="GO:0005886">
    <property type="term" value="C:plasma membrane"/>
    <property type="evidence" value="ECO:0007669"/>
    <property type="project" value="UniProtKB-SubCell"/>
</dbReference>
<dbReference type="InterPro" id="IPR045042">
    <property type="entry name" value="YnaI-like"/>
</dbReference>
<accession>A0A1I4ZE40</accession>
<dbReference type="InterPro" id="IPR049278">
    <property type="entry name" value="MS_channel_C"/>
</dbReference>
<evidence type="ECO:0000259" key="11">
    <source>
        <dbReference type="Pfam" id="PF21082"/>
    </source>
</evidence>
<dbReference type="Gene3D" id="1.10.287.1260">
    <property type="match status" value="1"/>
</dbReference>
<feature type="domain" description="Mechanosensitive ion channel MscS" evidence="10">
    <location>
        <begin position="365"/>
        <end position="430"/>
    </location>
</feature>
<feature type="domain" description="Mechanosensitive ion channel MscS C-terminal" evidence="11">
    <location>
        <begin position="441"/>
        <end position="522"/>
    </location>
</feature>
<comment type="subcellular location">
    <subcellularLocation>
        <location evidence="1">Cell membrane</location>
        <topology evidence="1">Multi-pass membrane protein</topology>
    </subcellularLocation>
</comment>
<keyword evidence="4 8" id="KW-0812">Transmembrane</keyword>
<dbReference type="OrthoDB" id="9809206at2"/>
<evidence type="ECO:0000256" key="4">
    <source>
        <dbReference type="ARBA" id="ARBA00022692"/>
    </source>
</evidence>
<feature type="transmembrane region" description="Helical" evidence="8">
    <location>
        <begin position="200"/>
        <end position="225"/>
    </location>
</feature>
<dbReference type="InterPro" id="IPR011014">
    <property type="entry name" value="MscS_channel_TM-2"/>
</dbReference>
<dbReference type="STRING" id="287099.SAMN05660413_01266"/>
<protein>
    <submittedName>
        <fullName evidence="12">MscS family membrane protein</fullName>
    </submittedName>
</protein>
<keyword evidence="5 8" id="KW-1133">Transmembrane helix</keyword>
<feature type="region of interest" description="Disordered" evidence="7">
    <location>
        <begin position="571"/>
        <end position="593"/>
    </location>
</feature>
<name>A0A1I4ZE40_9FLAO</name>
<organism evidence="12 13">
    <name type="scientific">Salegentibacter flavus</name>
    <dbReference type="NCBI Taxonomy" id="287099"/>
    <lineage>
        <taxon>Bacteria</taxon>
        <taxon>Pseudomonadati</taxon>
        <taxon>Bacteroidota</taxon>
        <taxon>Flavobacteriia</taxon>
        <taxon>Flavobacteriales</taxon>
        <taxon>Flavobacteriaceae</taxon>
        <taxon>Salegentibacter</taxon>
    </lineage>
</organism>
<evidence type="ECO:0000256" key="1">
    <source>
        <dbReference type="ARBA" id="ARBA00004651"/>
    </source>
</evidence>
<dbReference type="Gene3D" id="3.30.70.100">
    <property type="match status" value="1"/>
</dbReference>
<reference evidence="12 13" key="1">
    <citation type="submission" date="2016-10" db="EMBL/GenBank/DDBJ databases">
        <authorList>
            <person name="de Groot N.N."/>
        </authorList>
    </citation>
    <scope>NUCLEOTIDE SEQUENCE [LARGE SCALE GENOMIC DNA]</scope>
    <source>
        <strain evidence="12 13">DSM 17794</strain>
    </source>
</reference>
<keyword evidence="13" id="KW-1185">Reference proteome</keyword>
<dbReference type="PANTHER" id="PTHR43634:SF2">
    <property type="entry name" value="LOW CONDUCTANCE MECHANOSENSITIVE CHANNEL YNAI"/>
    <property type="match status" value="1"/>
</dbReference>
<evidence type="ECO:0000313" key="13">
    <source>
        <dbReference type="Proteomes" id="UP000199153"/>
    </source>
</evidence>
<dbReference type="InterPro" id="IPR010920">
    <property type="entry name" value="LSM_dom_sf"/>
</dbReference>
<feature type="transmembrane region" description="Helical" evidence="8">
    <location>
        <begin position="274"/>
        <end position="293"/>
    </location>
</feature>
<sequence>MHKLNFRIPHFRSLLLLLLVCLFLPFNAEAQILGAPAEKEDKEEKIPEDPLGRRSPRGTVTGFIDAMAGQNYSRAARYLELSSISNQEKREEIVQVLLRLLDQGGDILPYSLISKNPEGRTDDNLDQDTDRIGSISADGEVIDILLVQTRDENANPVWLFSEESLSQIASLTLDRRALVNRIMPEFLQNRIWGGVPAGQWIIAVLLIFLSYALAWSLISFITFLLPRLLKAAKEDPVSGIIGALKLPLMLYAAVWIFVIFSRNLGLSIIIRQKFSVLIIIIGIAALLILLWRLSDFLGKYSQQKMILRGNPSGVSIVLFLQRAVKIAIVIFGVIAILGILGINVTAGLAALGIGGIALALGAQKTIENFVGSVTLIADRPIRVGDFCRVGEILGTVEKIGVRSTRIRTLDRTLVTIPNGAFSSDTIENYAHRDKFRFHSIINFRYETSPDQLRFLLAELRKVLYAHPKVFEDPARIRFIGFGSSSLDIEIFAYLNALDYNEFLEIKEDLMLLMMDVVERSGTDFAFPSQTLYFAKDEGLSKEKGEIAENQVKKWREKGEMPIPKYSEEQIESLRSSLDYPPKGSVARKESPEN</sequence>
<dbReference type="InterPro" id="IPR011066">
    <property type="entry name" value="MscS_channel_C_sf"/>
</dbReference>
<evidence type="ECO:0000256" key="7">
    <source>
        <dbReference type="SAM" id="MobiDB-lite"/>
    </source>
</evidence>
<dbReference type="Proteomes" id="UP000199153">
    <property type="component" value="Unassembled WGS sequence"/>
</dbReference>
<feature type="transmembrane region" description="Helical" evidence="8">
    <location>
        <begin position="237"/>
        <end position="262"/>
    </location>
</feature>
<dbReference type="GO" id="GO:0008381">
    <property type="term" value="F:mechanosensitive monoatomic ion channel activity"/>
    <property type="evidence" value="ECO:0007669"/>
    <property type="project" value="UniProtKB-ARBA"/>
</dbReference>
<dbReference type="InterPro" id="IPR006686">
    <property type="entry name" value="MscS_channel_CS"/>
</dbReference>
<dbReference type="SUPFAM" id="SSF82861">
    <property type="entry name" value="Mechanosensitive channel protein MscS (YggB), transmembrane region"/>
    <property type="match status" value="1"/>
</dbReference>
<dbReference type="SUPFAM" id="SSF50182">
    <property type="entry name" value="Sm-like ribonucleoproteins"/>
    <property type="match status" value="1"/>
</dbReference>
<evidence type="ECO:0000259" key="10">
    <source>
        <dbReference type="Pfam" id="PF00924"/>
    </source>
</evidence>
<gene>
    <name evidence="12" type="ORF">SAMN05660413_01266</name>
</gene>
<proteinExistence type="inferred from homology"/>
<evidence type="ECO:0000256" key="6">
    <source>
        <dbReference type="ARBA" id="ARBA00023136"/>
    </source>
</evidence>
<evidence type="ECO:0000256" key="9">
    <source>
        <dbReference type="SAM" id="SignalP"/>
    </source>
</evidence>
<evidence type="ECO:0000313" key="12">
    <source>
        <dbReference type="EMBL" id="SFN48467.1"/>
    </source>
</evidence>
<evidence type="ECO:0000256" key="5">
    <source>
        <dbReference type="ARBA" id="ARBA00022989"/>
    </source>
</evidence>
<feature type="region of interest" description="Disordered" evidence="7">
    <location>
        <begin position="37"/>
        <end position="58"/>
    </location>
</feature>
<keyword evidence="9" id="KW-0732">Signal</keyword>
<dbReference type="Pfam" id="PF00924">
    <property type="entry name" value="MS_channel_2nd"/>
    <property type="match status" value="1"/>
</dbReference>
<feature type="chain" id="PRO_5011572864" evidence="9">
    <location>
        <begin position="31"/>
        <end position="593"/>
    </location>
</feature>
<dbReference type="Pfam" id="PF21082">
    <property type="entry name" value="MS_channel_3rd"/>
    <property type="match status" value="1"/>
</dbReference>
<dbReference type="InterPro" id="IPR006685">
    <property type="entry name" value="MscS_channel_2nd"/>
</dbReference>
<evidence type="ECO:0000256" key="3">
    <source>
        <dbReference type="ARBA" id="ARBA00022475"/>
    </source>
</evidence>
<dbReference type="PROSITE" id="PS01246">
    <property type="entry name" value="UPF0003"/>
    <property type="match status" value="1"/>
</dbReference>